<dbReference type="Proteomes" id="UP000784294">
    <property type="component" value="Unassembled WGS sequence"/>
</dbReference>
<evidence type="ECO:0000313" key="2">
    <source>
        <dbReference type="Proteomes" id="UP000784294"/>
    </source>
</evidence>
<evidence type="ECO:0000313" key="1">
    <source>
        <dbReference type="EMBL" id="VEL27439.1"/>
    </source>
</evidence>
<keyword evidence="2" id="KW-1185">Reference proteome</keyword>
<comment type="caution">
    <text evidence="1">The sequence shown here is derived from an EMBL/GenBank/DDBJ whole genome shotgun (WGS) entry which is preliminary data.</text>
</comment>
<name>A0A448X438_9PLAT</name>
<reference evidence="1" key="1">
    <citation type="submission" date="2018-11" db="EMBL/GenBank/DDBJ databases">
        <authorList>
            <consortium name="Pathogen Informatics"/>
        </authorList>
    </citation>
    <scope>NUCLEOTIDE SEQUENCE</scope>
</reference>
<protein>
    <submittedName>
        <fullName evidence="1">Uncharacterized protein</fullName>
    </submittedName>
</protein>
<sequence>MSAAMATSGMNGLGTLGRQHYGLPDDLPDVVIPGGRVVNYPANNFTTLQTTSTSVSNTSATGIVTMAGGGGNNGLMMTLPAGGIANVNFPDQGQTVSSSGNSTQANTAANTLLMSGVAPGAAAGYSVNTLGPMSNLNPVSTMGTMGSNGANAVTMNVRMGHPMMMSQTGSVVMMDNGQMAAFLSGQPQQQQQQQQGKLGKA</sequence>
<accession>A0A448X438</accession>
<dbReference type="EMBL" id="CAAALY010087267">
    <property type="protein sequence ID" value="VEL27439.1"/>
    <property type="molecule type" value="Genomic_DNA"/>
</dbReference>
<dbReference type="AlphaFoldDB" id="A0A448X438"/>
<proteinExistence type="predicted"/>
<organism evidence="1 2">
    <name type="scientific">Protopolystoma xenopodis</name>
    <dbReference type="NCBI Taxonomy" id="117903"/>
    <lineage>
        <taxon>Eukaryota</taxon>
        <taxon>Metazoa</taxon>
        <taxon>Spiralia</taxon>
        <taxon>Lophotrochozoa</taxon>
        <taxon>Platyhelminthes</taxon>
        <taxon>Monogenea</taxon>
        <taxon>Polyopisthocotylea</taxon>
        <taxon>Polystomatidea</taxon>
        <taxon>Polystomatidae</taxon>
        <taxon>Protopolystoma</taxon>
    </lineage>
</organism>
<gene>
    <name evidence="1" type="ORF">PXEA_LOCUS20879</name>
</gene>